<evidence type="ECO:0000313" key="3">
    <source>
        <dbReference type="Proteomes" id="UP000267081"/>
    </source>
</evidence>
<evidence type="ECO:0008006" key="4">
    <source>
        <dbReference type="Google" id="ProtNLM"/>
    </source>
</evidence>
<organism evidence="2 3">
    <name type="scientific">Amycolatopsis eburnea</name>
    <dbReference type="NCBI Taxonomy" id="2267691"/>
    <lineage>
        <taxon>Bacteria</taxon>
        <taxon>Bacillati</taxon>
        <taxon>Actinomycetota</taxon>
        <taxon>Actinomycetes</taxon>
        <taxon>Pseudonocardiales</taxon>
        <taxon>Pseudonocardiaceae</taxon>
        <taxon>Amycolatopsis</taxon>
    </lineage>
</organism>
<dbReference type="AlphaFoldDB" id="A0A427TIH8"/>
<reference evidence="2 3" key="1">
    <citation type="submission" date="2018-12" db="EMBL/GenBank/DDBJ databases">
        <title>Amycolatopsis eburnea sp. nov. actinomycete associate with arbuscular mycorrhiza fungal spore.</title>
        <authorList>
            <person name="Lumyong S."/>
            <person name="Chaiya L."/>
        </authorList>
    </citation>
    <scope>NUCLEOTIDE SEQUENCE [LARGE SCALE GENOMIC DNA]</scope>
    <source>
        <strain evidence="2 3">GLM-1</strain>
    </source>
</reference>
<protein>
    <recommendedName>
        <fullName evidence="4">Teichoic acid biosynthesis protein C</fullName>
    </recommendedName>
</protein>
<evidence type="ECO:0000256" key="1">
    <source>
        <dbReference type="SAM" id="SignalP"/>
    </source>
</evidence>
<keyword evidence="3" id="KW-1185">Reference proteome</keyword>
<feature type="chain" id="PRO_5019424902" description="Teichoic acid biosynthesis protein C" evidence="1">
    <location>
        <begin position="32"/>
        <end position="311"/>
    </location>
</feature>
<accession>A0A427TIH8</accession>
<dbReference type="PROSITE" id="PS51257">
    <property type="entry name" value="PROKAR_LIPOPROTEIN"/>
    <property type="match status" value="1"/>
</dbReference>
<dbReference type="SUPFAM" id="SSF63825">
    <property type="entry name" value="YWTD domain"/>
    <property type="match status" value="1"/>
</dbReference>
<comment type="caution">
    <text evidence="2">The sequence shown here is derived from an EMBL/GenBank/DDBJ whole genome shotgun (WGS) entry which is preliminary data.</text>
</comment>
<evidence type="ECO:0000313" key="2">
    <source>
        <dbReference type="EMBL" id="RSD23580.1"/>
    </source>
</evidence>
<gene>
    <name evidence="2" type="ORF">EIY87_04015</name>
</gene>
<dbReference type="Proteomes" id="UP000267081">
    <property type="component" value="Unassembled WGS sequence"/>
</dbReference>
<name>A0A427TIH8_9PSEU</name>
<sequence length="311" mass="32999">MNTWKRKAATLTASVAVALGTTAVAAGPASAAISCSETSSGKLASFYSGLSASYAYDSRFAKGPAVPELDTYTPQGIATWYSWDGGNDLLVIGAYRAGHDAHLIGIDAKTGKHVGTVAIAATHAGGVAITQGWAFVAGEGNTIRKYKLSELKAAMKKSGTPYLKQVGEARKVYAASFLTSYGDNLYSGKFNENGRDKMYRYKVGTDGSLTTQSGAYEVPTKTQGLMVTKSRFVFSTSYGNDNRGNLYVVDAGSRDIDKASTRCFRSPSMNEGITESGGYAYLVFESGAAQYVAKNPRNIIRNLHKGKVSGL</sequence>
<dbReference type="RefSeq" id="WP_125306285.1">
    <property type="nucleotide sequence ID" value="NZ_RSEC01000021.1"/>
</dbReference>
<dbReference type="EMBL" id="RSEC01000021">
    <property type="protein sequence ID" value="RSD23580.1"/>
    <property type="molecule type" value="Genomic_DNA"/>
</dbReference>
<feature type="signal peptide" evidence="1">
    <location>
        <begin position="1"/>
        <end position="31"/>
    </location>
</feature>
<proteinExistence type="predicted"/>
<dbReference type="OrthoDB" id="4537321at2"/>
<keyword evidence="1" id="KW-0732">Signal</keyword>